<feature type="chain" id="PRO_5036029764" description="Acid phosphatase" evidence="3">
    <location>
        <begin position="30"/>
        <end position="364"/>
    </location>
</feature>
<dbReference type="PANTHER" id="PTHR11567">
    <property type="entry name" value="ACID PHOSPHATASE-RELATED"/>
    <property type="match status" value="1"/>
</dbReference>
<dbReference type="OrthoDB" id="258392at2759"/>
<dbReference type="InParanoid" id="A0A1Y1K2Q2"/>
<evidence type="ECO:0000256" key="2">
    <source>
        <dbReference type="ARBA" id="ARBA00005375"/>
    </source>
</evidence>
<name>A0A1Y1K2Q2_PHOPY</name>
<proteinExistence type="inferred from homology"/>
<dbReference type="InterPro" id="IPR000560">
    <property type="entry name" value="His_Pase_clade-2"/>
</dbReference>
<dbReference type="FunCoup" id="A0A1Y1K2Q2">
    <property type="interactions" value="191"/>
</dbReference>
<dbReference type="EMBL" id="VVIM01000003">
    <property type="protein sequence ID" value="KAB0800964.1"/>
    <property type="molecule type" value="Genomic_DNA"/>
</dbReference>
<reference evidence="5" key="3">
    <citation type="submission" date="2019-08" db="EMBL/GenBank/DDBJ databases">
        <authorList>
            <consortium name="Photinus pyralis genome working group"/>
            <person name="Fallon T.R."/>
            <person name="Sander Lower S.E."/>
            <person name="Weng J.-K."/>
        </authorList>
    </citation>
    <scope>NUCLEOTIDE SEQUENCE</scope>
    <source>
        <strain evidence="5">1611_PpyrPB1</strain>
        <tissue evidence="5">Whole body</tissue>
    </source>
</reference>
<evidence type="ECO:0008006" key="7">
    <source>
        <dbReference type="Google" id="ProtNLM"/>
    </source>
</evidence>
<dbReference type="GO" id="GO:0003993">
    <property type="term" value="F:acid phosphatase activity"/>
    <property type="evidence" value="ECO:0007669"/>
    <property type="project" value="UniProtKB-EC"/>
</dbReference>
<dbReference type="PANTHER" id="PTHR11567:SF19">
    <property type="entry name" value="GH19849P"/>
    <property type="match status" value="1"/>
</dbReference>
<dbReference type="Pfam" id="PF00328">
    <property type="entry name" value="His_Phos_2"/>
    <property type="match status" value="1"/>
</dbReference>
<evidence type="ECO:0000256" key="1">
    <source>
        <dbReference type="ARBA" id="ARBA00000032"/>
    </source>
</evidence>
<reference evidence="5 6" key="2">
    <citation type="journal article" date="2018" name="Elife">
        <title>Firefly genomes illuminate parallel origins of bioluminescence in beetles.</title>
        <authorList>
            <person name="Fallon T.R."/>
            <person name="Lower S.E."/>
            <person name="Chang C.H."/>
            <person name="Bessho-Uehara M."/>
            <person name="Martin G.J."/>
            <person name="Bewick A.J."/>
            <person name="Behringer M."/>
            <person name="Debat H.J."/>
            <person name="Wong I."/>
            <person name="Day J.C."/>
            <person name="Suvorov A."/>
            <person name="Silva C.J."/>
            <person name="Stanger-Hall K.F."/>
            <person name="Hall D.W."/>
            <person name="Schmitz R.J."/>
            <person name="Nelson D.R."/>
            <person name="Lewis S.M."/>
            <person name="Shigenobu S."/>
            <person name="Bybee S.M."/>
            <person name="Larracuente A.M."/>
            <person name="Oba Y."/>
            <person name="Weng J.K."/>
        </authorList>
    </citation>
    <scope>NUCLEOTIDE SEQUENCE [LARGE SCALE GENOMIC DNA]</scope>
    <source>
        <strain evidence="5">1611_PpyrPB1</strain>
        <tissue evidence="5">Whole body</tissue>
    </source>
</reference>
<sequence>MCTVSVNSMKIWNFFLILLLSQLCRETAGSLKLVQVLFRHGDRTPTETYPNDPHQSWKGGWGILTNKGKSQMYYLGKLLRERYRTFLPEHYIAENVYVRSSYADRCIMSAQTFLAGLFPPKDDQIWNPNLLWQPIPVKSVPRHLDNVIAMKKQCLVYDDALKNAYQSPKIKQINEANADLYEYLTLATGNPVKDINAVEYLYNTLEIELQNNLTLPQWTKNISLNHLRKIAEMNFAIFSDTTLMKRLTGGSFLTEVITQMKTKIDRTSALNIALFSGHDVTLITVLRTLGFEKLFKPDYGAYLVFELHEANGDYEIKIFFGENYETVPQQMELEFCKSPCIFNNFVKGLHAVLPDDWEAECSRY</sequence>
<dbReference type="AlphaFoldDB" id="A0A1Y1K2Q2"/>
<dbReference type="CDD" id="cd07061">
    <property type="entry name" value="HP_HAP_like"/>
    <property type="match status" value="1"/>
</dbReference>
<keyword evidence="3" id="KW-0732">Signal</keyword>
<evidence type="ECO:0000313" key="6">
    <source>
        <dbReference type="Proteomes" id="UP000327044"/>
    </source>
</evidence>
<dbReference type="Proteomes" id="UP000327044">
    <property type="component" value="Unassembled WGS sequence"/>
</dbReference>
<accession>A0A1Y1K2Q2</accession>
<evidence type="ECO:0000313" key="4">
    <source>
        <dbReference type="EMBL" id="JAV54330.1"/>
    </source>
</evidence>
<dbReference type="Gene3D" id="3.40.50.1240">
    <property type="entry name" value="Phosphoglycerate mutase-like"/>
    <property type="match status" value="1"/>
</dbReference>
<dbReference type="InterPro" id="IPR050645">
    <property type="entry name" value="Histidine_acid_phosphatase"/>
</dbReference>
<organism evidence="4">
    <name type="scientific">Photinus pyralis</name>
    <name type="common">Common eastern firefly</name>
    <name type="synonym">Lampyris pyralis</name>
    <dbReference type="NCBI Taxonomy" id="7054"/>
    <lineage>
        <taxon>Eukaryota</taxon>
        <taxon>Metazoa</taxon>
        <taxon>Ecdysozoa</taxon>
        <taxon>Arthropoda</taxon>
        <taxon>Hexapoda</taxon>
        <taxon>Insecta</taxon>
        <taxon>Pterygota</taxon>
        <taxon>Neoptera</taxon>
        <taxon>Endopterygota</taxon>
        <taxon>Coleoptera</taxon>
        <taxon>Polyphaga</taxon>
        <taxon>Elateriformia</taxon>
        <taxon>Elateroidea</taxon>
        <taxon>Lampyridae</taxon>
        <taxon>Lampyrinae</taxon>
        <taxon>Photinus</taxon>
    </lineage>
</organism>
<reference evidence="4" key="1">
    <citation type="journal article" date="2016" name="Sci. Rep.">
        <title>Molecular characterization of firefly nuptial gifts: a multi-omics approach sheds light on postcopulatory sexual selection.</title>
        <authorList>
            <person name="Al-Wathiqui N."/>
            <person name="Fallon T.R."/>
            <person name="South A."/>
            <person name="Weng J.K."/>
            <person name="Lewis S.M."/>
        </authorList>
    </citation>
    <scope>NUCLEOTIDE SEQUENCE</scope>
</reference>
<dbReference type="SUPFAM" id="SSF53254">
    <property type="entry name" value="Phosphoglycerate mutase-like"/>
    <property type="match status" value="1"/>
</dbReference>
<evidence type="ECO:0000313" key="5">
    <source>
        <dbReference type="EMBL" id="KAB0800964.1"/>
    </source>
</evidence>
<comment type="similarity">
    <text evidence="2">Belongs to the histidine acid phosphatase family.</text>
</comment>
<gene>
    <name evidence="5" type="ORF">PPYR_05318</name>
</gene>
<protein>
    <recommendedName>
        <fullName evidence="7">Acid phosphatase</fullName>
    </recommendedName>
</protein>
<dbReference type="EMBL" id="GEZM01097071">
    <property type="protein sequence ID" value="JAV54330.1"/>
    <property type="molecule type" value="Transcribed_RNA"/>
</dbReference>
<feature type="signal peptide" evidence="3">
    <location>
        <begin position="1"/>
        <end position="29"/>
    </location>
</feature>
<comment type="catalytic activity">
    <reaction evidence="1">
        <text>a phosphate monoester + H2O = an alcohol + phosphate</text>
        <dbReference type="Rhea" id="RHEA:15017"/>
        <dbReference type="ChEBI" id="CHEBI:15377"/>
        <dbReference type="ChEBI" id="CHEBI:30879"/>
        <dbReference type="ChEBI" id="CHEBI:43474"/>
        <dbReference type="ChEBI" id="CHEBI:67140"/>
        <dbReference type="EC" id="3.1.3.2"/>
    </reaction>
</comment>
<evidence type="ECO:0000256" key="3">
    <source>
        <dbReference type="SAM" id="SignalP"/>
    </source>
</evidence>
<dbReference type="PROSITE" id="PS00616">
    <property type="entry name" value="HIS_ACID_PHOSPHAT_1"/>
    <property type="match status" value="1"/>
</dbReference>
<dbReference type="InterPro" id="IPR029033">
    <property type="entry name" value="His_PPase_superfam"/>
</dbReference>
<dbReference type="InterPro" id="IPR033379">
    <property type="entry name" value="Acid_Pase_AS"/>
</dbReference>
<keyword evidence="6" id="KW-1185">Reference proteome</keyword>